<dbReference type="Pfam" id="PF25487">
    <property type="entry name" value="ETR1_N"/>
    <property type="match status" value="1"/>
</dbReference>
<evidence type="ECO:0000313" key="9">
    <source>
        <dbReference type="EMBL" id="KAK4361557.1"/>
    </source>
</evidence>
<keyword evidence="10" id="KW-1185">Reference proteome</keyword>
<accession>A0AAE1S1M7</accession>
<keyword evidence="5" id="KW-0067">ATP-binding</keyword>
<dbReference type="SUPFAM" id="SSF55781">
    <property type="entry name" value="GAF domain-like"/>
    <property type="match status" value="1"/>
</dbReference>
<feature type="domain" description="Ethylene receptor 1-like N-terminal" evidence="8">
    <location>
        <begin position="45"/>
        <end position="143"/>
    </location>
</feature>
<keyword evidence="6" id="KW-0472">Membrane</keyword>
<organism evidence="9 10">
    <name type="scientific">Anisodus tanguticus</name>
    <dbReference type="NCBI Taxonomy" id="243964"/>
    <lineage>
        <taxon>Eukaryota</taxon>
        <taxon>Viridiplantae</taxon>
        <taxon>Streptophyta</taxon>
        <taxon>Embryophyta</taxon>
        <taxon>Tracheophyta</taxon>
        <taxon>Spermatophyta</taxon>
        <taxon>Magnoliopsida</taxon>
        <taxon>eudicotyledons</taxon>
        <taxon>Gunneridae</taxon>
        <taxon>Pentapetalae</taxon>
        <taxon>asterids</taxon>
        <taxon>lamiids</taxon>
        <taxon>Solanales</taxon>
        <taxon>Solanaceae</taxon>
        <taxon>Solanoideae</taxon>
        <taxon>Hyoscyameae</taxon>
        <taxon>Anisodus</taxon>
    </lineage>
</organism>
<dbReference type="PANTHER" id="PTHR24423">
    <property type="entry name" value="TWO-COMPONENT SENSOR HISTIDINE KINASE"/>
    <property type="match status" value="1"/>
</dbReference>
<dbReference type="GO" id="GO:0005524">
    <property type="term" value="F:ATP binding"/>
    <property type="evidence" value="ECO:0007669"/>
    <property type="project" value="UniProtKB-KW"/>
</dbReference>
<keyword evidence="3" id="KW-0547">Nucleotide-binding</keyword>
<feature type="signal peptide" evidence="7">
    <location>
        <begin position="1"/>
        <end position="24"/>
    </location>
</feature>
<keyword evidence="2" id="KW-0479">Metal-binding</keyword>
<dbReference type="CDD" id="cd00082">
    <property type="entry name" value="HisKA"/>
    <property type="match status" value="1"/>
</dbReference>
<protein>
    <recommendedName>
        <fullName evidence="8">Ethylene receptor 1-like N-terminal domain-containing protein</fullName>
    </recommendedName>
</protein>
<sequence>MRAMSKAVASGFLILSFLVSISEANPGFIQCNCDGDERYWNMERLLTYHRISDLFLAVTYFSIPIEIIYFVSCSNFPFKCVLFQMGAFIIFCGLTHFLTFLAYSGQPTLHLVLAILVSKIFTAVVSGFTACTLPCNISSLLKIKGREFMLKKKASDLVREVGIIKRKKEAGMHVRMLTQEIRKSLDRHTIHNSEIKGSDAVKILPIDSPLAAASSGGSSEPGVVAAIRMLMLRLSNFNVGTPPELVPYCFPILVLVLPSGKGRSWSNHEIEIVRVVADQVAVALSHAAVLEESRKIGDALMEQNRALHQAKQDVLSASKARNAFHNVMSHGLRRPMHSISGLLSMLQNEKYLSNEKQLLVDTMVKT</sequence>
<dbReference type="InterPro" id="IPR003661">
    <property type="entry name" value="HisK_dim/P_dom"/>
</dbReference>
<dbReference type="AlphaFoldDB" id="A0AAE1S1M7"/>
<evidence type="ECO:0000313" key="10">
    <source>
        <dbReference type="Proteomes" id="UP001291623"/>
    </source>
</evidence>
<dbReference type="EMBL" id="JAVYJV010000010">
    <property type="protein sequence ID" value="KAK4361557.1"/>
    <property type="molecule type" value="Genomic_DNA"/>
</dbReference>
<proteinExistence type="predicted"/>
<keyword evidence="6" id="KW-1133">Transmembrane helix</keyword>
<feature type="chain" id="PRO_5041950841" description="Ethylene receptor 1-like N-terminal domain-containing protein" evidence="7">
    <location>
        <begin position="25"/>
        <end position="366"/>
    </location>
</feature>
<evidence type="ECO:0000256" key="4">
    <source>
        <dbReference type="ARBA" id="ARBA00022777"/>
    </source>
</evidence>
<dbReference type="GO" id="GO:0046872">
    <property type="term" value="F:metal ion binding"/>
    <property type="evidence" value="ECO:0007669"/>
    <property type="project" value="UniProtKB-KW"/>
</dbReference>
<evidence type="ECO:0000256" key="6">
    <source>
        <dbReference type="SAM" id="Phobius"/>
    </source>
</evidence>
<keyword evidence="6" id="KW-0812">Transmembrane</keyword>
<evidence type="ECO:0000256" key="1">
    <source>
        <dbReference type="ARBA" id="ARBA00022679"/>
    </source>
</evidence>
<name>A0AAE1S1M7_9SOLA</name>
<dbReference type="Proteomes" id="UP001291623">
    <property type="component" value="Unassembled WGS sequence"/>
</dbReference>
<dbReference type="PANTHER" id="PTHR24423:SF635">
    <property type="entry name" value="ETHYLENE RECEPTOR"/>
    <property type="match status" value="1"/>
</dbReference>
<evidence type="ECO:0000256" key="7">
    <source>
        <dbReference type="SAM" id="SignalP"/>
    </source>
</evidence>
<dbReference type="InterPro" id="IPR036097">
    <property type="entry name" value="HisK_dim/P_sf"/>
</dbReference>
<dbReference type="GO" id="GO:0005783">
    <property type="term" value="C:endoplasmic reticulum"/>
    <property type="evidence" value="ECO:0007669"/>
    <property type="project" value="TreeGrafter"/>
</dbReference>
<feature type="transmembrane region" description="Helical" evidence="6">
    <location>
        <begin position="81"/>
        <end position="103"/>
    </location>
</feature>
<gene>
    <name evidence="9" type="ORF">RND71_020509</name>
</gene>
<evidence type="ECO:0000256" key="2">
    <source>
        <dbReference type="ARBA" id="ARBA00022723"/>
    </source>
</evidence>
<dbReference type="GO" id="GO:0000155">
    <property type="term" value="F:phosphorelay sensor kinase activity"/>
    <property type="evidence" value="ECO:0007669"/>
    <property type="project" value="InterPro"/>
</dbReference>
<keyword evidence="4" id="KW-0418">Kinase</keyword>
<keyword evidence="7" id="KW-0732">Signal</keyword>
<dbReference type="InterPro" id="IPR058544">
    <property type="entry name" value="ETR1_N"/>
</dbReference>
<dbReference type="Gene3D" id="1.10.287.130">
    <property type="match status" value="1"/>
</dbReference>
<evidence type="ECO:0000259" key="8">
    <source>
        <dbReference type="Pfam" id="PF25487"/>
    </source>
</evidence>
<dbReference type="GO" id="GO:0038199">
    <property type="term" value="F:ethylene receptor activity"/>
    <property type="evidence" value="ECO:0007669"/>
    <property type="project" value="TreeGrafter"/>
</dbReference>
<feature type="transmembrane region" description="Helical" evidence="6">
    <location>
        <begin position="109"/>
        <end position="141"/>
    </location>
</feature>
<feature type="transmembrane region" description="Helical" evidence="6">
    <location>
        <begin position="48"/>
        <end position="69"/>
    </location>
</feature>
<keyword evidence="1" id="KW-0808">Transferase</keyword>
<dbReference type="SUPFAM" id="SSF47384">
    <property type="entry name" value="Homodimeric domain of signal transducing histidine kinase"/>
    <property type="match status" value="1"/>
</dbReference>
<evidence type="ECO:0000256" key="5">
    <source>
        <dbReference type="ARBA" id="ARBA00022840"/>
    </source>
</evidence>
<dbReference type="GO" id="GO:0051740">
    <property type="term" value="F:ethylene binding"/>
    <property type="evidence" value="ECO:0007669"/>
    <property type="project" value="TreeGrafter"/>
</dbReference>
<evidence type="ECO:0000256" key="3">
    <source>
        <dbReference type="ARBA" id="ARBA00022741"/>
    </source>
</evidence>
<comment type="caution">
    <text evidence="9">The sequence shown here is derived from an EMBL/GenBank/DDBJ whole genome shotgun (WGS) entry which is preliminary data.</text>
</comment>
<reference evidence="9" key="1">
    <citation type="submission" date="2023-12" db="EMBL/GenBank/DDBJ databases">
        <title>Genome assembly of Anisodus tanguticus.</title>
        <authorList>
            <person name="Wang Y.-J."/>
        </authorList>
    </citation>
    <scope>NUCLEOTIDE SEQUENCE</scope>
    <source>
        <strain evidence="9">KB-2021</strain>
        <tissue evidence="9">Leaf</tissue>
    </source>
</reference>